<dbReference type="InterPro" id="IPR002562">
    <property type="entry name" value="3'-5'_exonuclease_dom"/>
</dbReference>
<feature type="domain" description="3'-5' exonuclease" evidence="1">
    <location>
        <begin position="7"/>
        <end position="178"/>
    </location>
</feature>
<dbReference type="InterPro" id="IPR036397">
    <property type="entry name" value="RNaseH_sf"/>
</dbReference>
<keyword evidence="2" id="KW-0540">Nuclease</keyword>
<name>A0AAV3XN03_9CYAN</name>
<evidence type="ECO:0000259" key="1">
    <source>
        <dbReference type="SMART" id="SM00474"/>
    </source>
</evidence>
<evidence type="ECO:0000313" key="2">
    <source>
        <dbReference type="EMBL" id="GET42465.1"/>
    </source>
</evidence>
<dbReference type="Proteomes" id="UP001050975">
    <property type="component" value="Unassembled WGS sequence"/>
</dbReference>
<comment type="caution">
    <text evidence="2">The sequence shown here is derived from an EMBL/GenBank/DDBJ whole genome shotgun (WGS) entry which is preliminary data.</text>
</comment>
<dbReference type="Gene3D" id="3.30.420.10">
    <property type="entry name" value="Ribonuclease H-like superfamily/Ribonuclease H"/>
    <property type="match status" value="1"/>
</dbReference>
<accession>A0AAV3XN03</accession>
<reference evidence="2" key="1">
    <citation type="submission" date="2019-10" db="EMBL/GenBank/DDBJ databases">
        <title>Draft genome sequece of Microseira wollei NIES-4236.</title>
        <authorList>
            <person name="Yamaguchi H."/>
            <person name="Suzuki S."/>
            <person name="Kawachi M."/>
        </authorList>
    </citation>
    <scope>NUCLEOTIDE SEQUENCE</scope>
    <source>
        <strain evidence="2">NIES-4236</strain>
    </source>
</reference>
<sequence length="210" mass="23935">MESSDNFQVCDRDIPDEVLSGYLQADALAVDTETMGLLPMRDRLCLVQLCDPQGQVTAIRIAKGQTEAPNLKQLMAATSVEKVFHFARFDVAMLRHHLGIQVAPIFCTKIASKLARTYTPRHGLKEVVQELEKVELDKSAQSSDWGNPVNLSDEQLRYAANDVRYLISVQKKLIEMLKREERWELAQQCFQCLPVIVSLDLLQYKDIFEH</sequence>
<dbReference type="Pfam" id="PF01612">
    <property type="entry name" value="DNA_pol_A_exo1"/>
    <property type="match status" value="1"/>
</dbReference>
<dbReference type="GO" id="GO:0008408">
    <property type="term" value="F:3'-5' exonuclease activity"/>
    <property type="evidence" value="ECO:0007669"/>
    <property type="project" value="InterPro"/>
</dbReference>
<keyword evidence="2" id="KW-0269">Exonuclease</keyword>
<proteinExistence type="predicted"/>
<dbReference type="RefSeq" id="WP_226590037.1">
    <property type="nucleotide sequence ID" value="NZ_BLAY01000165.1"/>
</dbReference>
<dbReference type="SUPFAM" id="SSF53098">
    <property type="entry name" value="Ribonuclease H-like"/>
    <property type="match status" value="1"/>
</dbReference>
<gene>
    <name evidence="2" type="ORF">MiSe_72820</name>
</gene>
<dbReference type="InterPro" id="IPR051086">
    <property type="entry name" value="RNase_D-like"/>
</dbReference>
<dbReference type="AlphaFoldDB" id="A0AAV3XN03"/>
<dbReference type="GO" id="GO:0006139">
    <property type="term" value="P:nucleobase-containing compound metabolic process"/>
    <property type="evidence" value="ECO:0007669"/>
    <property type="project" value="InterPro"/>
</dbReference>
<dbReference type="SMART" id="SM00474">
    <property type="entry name" value="35EXOc"/>
    <property type="match status" value="1"/>
</dbReference>
<organism evidence="2 3">
    <name type="scientific">Microseira wollei NIES-4236</name>
    <dbReference type="NCBI Taxonomy" id="2530354"/>
    <lineage>
        <taxon>Bacteria</taxon>
        <taxon>Bacillati</taxon>
        <taxon>Cyanobacteriota</taxon>
        <taxon>Cyanophyceae</taxon>
        <taxon>Oscillatoriophycideae</taxon>
        <taxon>Aerosakkonematales</taxon>
        <taxon>Aerosakkonemataceae</taxon>
        <taxon>Microseira</taxon>
    </lineage>
</organism>
<dbReference type="PANTHER" id="PTHR47649:SF1">
    <property type="entry name" value="RIBONUCLEASE D"/>
    <property type="match status" value="1"/>
</dbReference>
<dbReference type="GO" id="GO:0003676">
    <property type="term" value="F:nucleic acid binding"/>
    <property type="evidence" value="ECO:0007669"/>
    <property type="project" value="InterPro"/>
</dbReference>
<dbReference type="PANTHER" id="PTHR47649">
    <property type="entry name" value="RIBONUCLEASE D"/>
    <property type="match status" value="1"/>
</dbReference>
<dbReference type="CDD" id="cd06142">
    <property type="entry name" value="RNaseD_exo"/>
    <property type="match status" value="1"/>
</dbReference>
<keyword evidence="2" id="KW-0378">Hydrolase</keyword>
<dbReference type="InterPro" id="IPR012337">
    <property type="entry name" value="RNaseH-like_sf"/>
</dbReference>
<keyword evidence="3" id="KW-1185">Reference proteome</keyword>
<protein>
    <submittedName>
        <fullName evidence="2">3'-5' exonuclease</fullName>
    </submittedName>
</protein>
<evidence type="ECO:0000313" key="3">
    <source>
        <dbReference type="Proteomes" id="UP001050975"/>
    </source>
</evidence>
<dbReference type="EMBL" id="BLAY01000165">
    <property type="protein sequence ID" value="GET42465.1"/>
    <property type="molecule type" value="Genomic_DNA"/>
</dbReference>